<name>A0A182FWG8_ANOAL</name>
<keyword evidence="2" id="KW-1185">Reference proteome</keyword>
<dbReference type="EnsemblMetazoa" id="AALB014014-RA">
    <property type="protein sequence ID" value="AALB014014-PA"/>
    <property type="gene ID" value="AALB014014"/>
</dbReference>
<evidence type="ECO:0000313" key="1">
    <source>
        <dbReference type="EnsemblMetazoa" id="AALB014014-PA"/>
    </source>
</evidence>
<reference evidence="1 2" key="1">
    <citation type="journal article" date="2017" name="G3 (Bethesda)">
        <title>The Physical Genome Mapping of Anopheles albimanus Corrected Scaffold Misassemblies and Identified Interarm Rearrangements in Genus Anopheles.</title>
        <authorList>
            <person name="Artemov G.N."/>
            <person name="Peery A.N."/>
            <person name="Jiang X."/>
            <person name="Tu Z."/>
            <person name="Stegniy V.N."/>
            <person name="Sharakhova M.V."/>
            <person name="Sharakhov I.V."/>
        </authorList>
    </citation>
    <scope>NUCLEOTIDE SEQUENCE [LARGE SCALE GENOMIC DNA]</scope>
    <source>
        <strain evidence="1 2">ALBI9_A</strain>
    </source>
</reference>
<dbReference type="AlphaFoldDB" id="A0A182FWG8"/>
<accession>A0A182FWG8</accession>
<proteinExistence type="predicted"/>
<sequence length="43" mass="4760">MSIPKSVRFRVSCSLINIIRCPSLVHVRRLAIAPSVRAAVDVK</sequence>
<reference evidence="1" key="2">
    <citation type="submission" date="2022-08" db="UniProtKB">
        <authorList>
            <consortium name="EnsemblMetazoa"/>
        </authorList>
    </citation>
    <scope>IDENTIFICATION</scope>
    <source>
        <strain evidence="1">STECLA/ALBI9_A</strain>
    </source>
</reference>
<dbReference type="VEuPathDB" id="VectorBase:AALB014014"/>
<evidence type="ECO:0000313" key="2">
    <source>
        <dbReference type="Proteomes" id="UP000069272"/>
    </source>
</evidence>
<organism evidence="1 2">
    <name type="scientific">Anopheles albimanus</name>
    <name type="common">New world malaria mosquito</name>
    <dbReference type="NCBI Taxonomy" id="7167"/>
    <lineage>
        <taxon>Eukaryota</taxon>
        <taxon>Metazoa</taxon>
        <taxon>Ecdysozoa</taxon>
        <taxon>Arthropoda</taxon>
        <taxon>Hexapoda</taxon>
        <taxon>Insecta</taxon>
        <taxon>Pterygota</taxon>
        <taxon>Neoptera</taxon>
        <taxon>Endopterygota</taxon>
        <taxon>Diptera</taxon>
        <taxon>Nematocera</taxon>
        <taxon>Culicoidea</taxon>
        <taxon>Culicidae</taxon>
        <taxon>Anophelinae</taxon>
        <taxon>Anopheles</taxon>
    </lineage>
</organism>
<protein>
    <submittedName>
        <fullName evidence="1">Uncharacterized protein</fullName>
    </submittedName>
</protein>
<dbReference type="Proteomes" id="UP000069272">
    <property type="component" value="Chromosome 2L"/>
</dbReference>